<reference evidence="1 2" key="1">
    <citation type="journal article" date="2021" name="Plant Biotechnol. J.">
        <title>Multi-omics assisted identification of the key and species-specific regulatory components of drought-tolerant mechanisms in Gossypium stocksii.</title>
        <authorList>
            <person name="Yu D."/>
            <person name="Ke L."/>
            <person name="Zhang D."/>
            <person name="Wu Y."/>
            <person name="Sun Y."/>
            <person name="Mei J."/>
            <person name="Sun J."/>
            <person name="Sun Y."/>
        </authorList>
    </citation>
    <scope>NUCLEOTIDE SEQUENCE [LARGE SCALE GENOMIC DNA]</scope>
    <source>
        <strain evidence="2">cv. E1</strain>
        <tissue evidence="1">Leaf</tissue>
    </source>
</reference>
<dbReference type="AlphaFoldDB" id="A0A9D3WDB4"/>
<accession>A0A9D3WDB4</accession>
<gene>
    <name evidence="1" type="ORF">J1N35_005179</name>
</gene>
<dbReference type="OrthoDB" id="10500288at2759"/>
<dbReference type="Proteomes" id="UP000828251">
    <property type="component" value="Unassembled WGS sequence"/>
</dbReference>
<evidence type="ECO:0000313" key="1">
    <source>
        <dbReference type="EMBL" id="KAH1122019.1"/>
    </source>
</evidence>
<comment type="caution">
    <text evidence="1">The sequence shown here is derived from an EMBL/GenBank/DDBJ whole genome shotgun (WGS) entry which is preliminary data.</text>
</comment>
<keyword evidence="2" id="KW-1185">Reference proteome</keyword>
<sequence>MGVFFLRERDNKAKFLHGCVASAFMFFSKLFKRALLSNVTSDENQSFDYSGAGTLLEEGNVRMNQDQSSSYRRFHVENFSRKVHLDKGFHVVVDSKDKRWLDCCLHSRVNNIYNADMIQNALGAYGFICKLC</sequence>
<dbReference type="EMBL" id="JAIQCV010000002">
    <property type="protein sequence ID" value="KAH1122019.1"/>
    <property type="molecule type" value="Genomic_DNA"/>
</dbReference>
<evidence type="ECO:0000313" key="2">
    <source>
        <dbReference type="Proteomes" id="UP000828251"/>
    </source>
</evidence>
<organism evidence="1 2">
    <name type="scientific">Gossypium stocksii</name>
    <dbReference type="NCBI Taxonomy" id="47602"/>
    <lineage>
        <taxon>Eukaryota</taxon>
        <taxon>Viridiplantae</taxon>
        <taxon>Streptophyta</taxon>
        <taxon>Embryophyta</taxon>
        <taxon>Tracheophyta</taxon>
        <taxon>Spermatophyta</taxon>
        <taxon>Magnoliopsida</taxon>
        <taxon>eudicotyledons</taxon>
        <taxon>Gunneridae</taxon>
        <taxon>Pentapetalae</taxon>
        <taxon>rosids</taxon>
        <taxon>malvids</taxon>
        <taxon>Malvales</taxon>
        <taxon>Malvaceae</taxon>
        <taxon>Malvoideae</taxon>
        <taxon>Gossypium</taxon>
    </lineage>
</organism>
<name>A0A9D3WDB4_9ROSI</name>
<protein>
    <submittedName>
        <fullName evidence="1">Uncharacterized protein</fullName>
    </submittedName>
</protein>
<proteinExistence type="predicted"/>